<accession>A0A9P0LKJ8</accession>
<proteinExistence type="predicted"/>
<dbReference type="Proteomes" id="UP001152888">
    <property type="component" value="Unassembled WGS sequence"/>
</dbReference>
<gene>
    <name evidence="2" type="ORF">ACAOBT_LOCUS21254</name>
</gene>
<keyword evidence="3" id="KW-1185">Reference proteome</keyword>
<reference evidence="2" key="1">
    <citation type="submission" date="2022-03" db="EMBL/GenBank/DDBJ databases">
        <authorList>
            <person name="Sayadi A."/>
        </authorList>
    </citation>
    <scope>NUCLEOTIDE SEQUENCE</scope>
</reference>
<name>A0A9P0LKJ8_ACAOB</name>
<evidence type="ECO:0000313" key="2">
    <source>
        <dbReference type="EMBL" id="CAH1993056.1"/>
    </source>
</evidence>
<sequence length="81" mass="8991">MVAERLKRASAVPRCGDTVRPGSTATPLSSSHSARLLPRRLDVYVDRYGTHMLQSLGNRRRSGMSTRSQLHAELCSVQLLQ</sequence>
<dbReference type="EMBL" id="CAKOFQ010007164">
    <property type="protein sequence ID" value="CAH1993056.1"/>
    <property type="molecule type" value="Genomic_DNA"/>
</dbReference>
<evidence type="ECO:0000256" key="1">
    <source>
        <dbReference type="SAM" id="MobiDB-lite"/>
    </source>
</evidence>
<dbReference type="AlphaFoldDB" id="A0A9P0LKJ8"/>
<evidence type="ECO:0000313" key="3">
    <source>
        <dbReference type="Proteomes" id="UP001152888"/>
    </source>
</evidence>
<comment type="caution">
    <text evidence="2">The sequence shown here is derived from an EMBL/GenBank/DDBJ whole genome shotgun (WGS) entry which is preliminary data.</text>
</comment>
<protein>
    <submittedName>
        <fullName evidence="2">Uncharacterized protein</fullName>
    </submittedName>
</protein>
<organism evidence="2 3">
    <name type="scientific">Acanthoscelides obtectus</name>
    <name type="common">Bean weevil</name>
    <name type="synonym">Bruchus obtectus</name>
    <dbReference type="NCBI Taxonomy" id="200917"/>
    <lineage>
        <taxon>Eukaryota</taxon>
        <taxon>Metazoa</taxon>
        <taxon>Ecdysozoa</taxon>
        <taxon>Arthropoda</taxon>
        <taxon>Hexapoda</taxon>
        <taxon>Insecta</taxon>
        <taxon>Pterygota</taxon>
        <taxon>Neoptera</taxon>
        <taxon>Endopterygota</taxon>
        <taxon>Coleoptera</taxon>
        <taxon>Polyphaga</taxon>
        <taxon>Cucujiformia</taxon>
        <taxon>Chrysomeloidea</taxon>
        <taxon>Chrysomelidae</taxon>
        <taxon>Bruchinae</taxon>
        <taxon>Bruchini</taxon>
        <taxon>Acanthoscelides</taxon>
    </lineage>
</organism>
<feature type="region of interest" description="Disordered" evidence="1">
    <location>
        <begin position="1"/>
        <end position="32"/>
    </location>
</feature>
<feature type="compositionally biased region" description="Polar residues" evidence="1">
    <location>
        <begin position="21"/>
        <end position="32"/>
    </location>
</feature>